<feature type="compositionally biased region" description="Basic and acidic residues" evidence="1">
    <location>
        <begin position="24"/>
        <end position="37"/>
    </location>
</feature>
<gene>
    <name evidence="2" type="ORF">UFOPK3164_01465</name>
    <name evidence="3" type="ORF">UFOPK4112_01801</name>
</gene>
<accession>A0A6J7AKP9</accession>
<feature type="compositionally biased region" description="Basic and acidic residues" evidence="1">
    <location>
        <begin position="45"/>
        <end position="67"/>
    </location>
</feature>
<proteinExistence type="predicted"/>
<sequence length="83" mass="9449">MTASWRDLRSWELSRPRGSPSAPRELRPRSELDRLEDFEPDLNPPDDREPPAARPVSEDPRLADDRGFFAPLGAARLDPWGRG</sequence>
<name>A0A6J7AKP9_9ZZZZ</name>
<protein>
    <submittedName>
        <fullName evidence="2">Unannotated protein</fullName>
    </submittedName>
</protein>
<feature type="compositionally biased region" description="Basic and acidic residues" evidence="1">
    <location>
        <begin position="1"/>
        <end position="15"/>
    </location>
</feature>
<reference evidence="2" key="1">
    <citation type="submission" date="2020-05" db="EMBL/GenBank/DDBJ databases">
        <authorList>
            <person name="Chiriac C."/>
            <person name="Salcher M."/>
            <person name="Ghai R."/>
            <person name="Kavagutti S V."/>
        </authorList>
    </citation>
    <scope>NUCLEOTIDE SEQUENCE</scope>
</reference>
<evidence type="ECO:0000256" key="1">
    <source>
        <dbReference type="SAM" id="MobiDB-lite"/>
    </source>
</evidence>
<dbReference type="EMBL" id="CAFBPM010000030">
    <property type="protein sequence ID" value="CAB5032241.1"/>
    <property type="molecule type" value="Genomic_DNA"/>
</dbReference>
<dbReference type="EMBL" id="CAFABE010000091">
    <property type="protein sequence ID" value="CAB4833452.1"/>
    <property type="molecule type" value="Genomic_DNA"/>
</dbReference>
<evidence type="ECO:0000313" key="2">
    <source>
        <dbReference type="EMBL" id="CAB4833452.1"/>
    </source>
</evidence>
<evidence type="ECO:0000313" key="3">
    <source>
        <dbReference type="EMBL" id="CAB5032241.1"/>
    </source>
</evidence>
<dbReference type="AlphaFoldDB" id="A0A6J7AKP9"/>
<organism evidence="2">
    <name type="scientific">freshwater metagenome</name>
    <dbReference type="NCBI Taxonomy" id="449393"/>
    <lineage>
        <taxon>unclassified sequences</taxon>
        <taxon>metagenomes</taxon>
        <taxon>ecological metagenomes</taxon>
    </lineage>
</organism>
<feature type="region of interest" description="Disordered" evidence="1">
    <location>
        <begin position="1"/>
        <end position="83"/>
    </location>
</feature>